<comment type="caution">
    <text evidence="1">The sequence shown here is derived from an EMBL/GenBank/DDBJ whole genome shotgun (WGS) entry which is preliminary data.</text>
</comment>
<evidence type="ECO:0000313" key="1">
    <source>
        <dbReference type="EMBL" id="PON59808.1"/>
    </source>
</evidence>
<keyword evidence="2" id="KW-1185">Reference proteome</keyword>
<reference evidence="2" key="1">
    <citation type="submission" date="2016-06" db="EMBL/GenBank/DDBJ databases">
        <title>Parallel loss of symbiosis genes in relatives of nitrogen-fixing non-legume Parasponia.</title>
        <authorList>
            <person name="Van Velzen R."/>
            <person name="Holmer R."/>
            <person name="Bu F."/>
            <person name="Rutten L."/>
            <person name="Van Zeijl A."/>
            <person name="Liu W."/>
            <person name="Santuari L."/>
            <person name="Cao Q."/>
            <person name="Sharma T."/>
            <person name="Shen D."/>
            <person name="Roswanjaya Y."/>
            <person name="Wardhani T."/>
            <person name="Kalhor M.S."/>
            <person name="Jansen J."/>
            <person name="Van den Hoogen J."/>
            <person name="Gungor B."/>
            <person name="Hartog M."/>
            <person name="Hontelez J."/>
            <person name="Verver J."/>
            <person name="Yang W.-C."/>
            <person name="Schijlen E."/>
            <person name="Repin R."/>
            <person name="Schilthuizen M."/>
            <person name="Schranz E."/>
            <person name="Heidstra R."/>
            <person name="Miyata K."/>
            <person name="Fedorova E."/>
            <person name="Kohlen W."/>
            <person name="Bisseling T."/>
            <person name="Smit S."/>
            <person name="Geurts R."/>
        </authorList>
    </citation>
    <scope>NUCLEOTIDE SEQUENCE [LARGE SCALE GENOMIC DNA]</scope>
    <source>
        <strain evidence="2">cv. WU1-14</strain>
    </source>
</reference>
<dbReference type="Proteomes" id="UP000237105">
    <property type="component" value="Unassembled WGS sequence"/>
</dbReference>
<dbReference type="OrthoDB" id="10290815at2759"/>
<dbReference type="EMBL" id="JXTB01000136">
    <property type="protein sequence ID" value="PON59808.1"/>
    <property type="molecule type" value="Genomic_DNA"/>
</dbReference>
<name>A0A2P5CFL2_PARAD</name>
<evidence type="ECO:0000313" key="2">
    <source>
        <dbReference type="Proteomes" id="UP000237105"/>
    </source>
</evidence>
<dbReference type="AlphaFoldDB" id="A0A2P5CFL2"/>
<accession>A0A2P5CFL2</accession>
<proteinExistence type="predicted"/>
<gene>
    <name evidence="1" type="ORF">PanWU01x14_157030</name>
</gene>
<organism evidence="1 2">
    <name type="scientific">Parasponia andersonii</name>
    <name type="common">Sponia andersonii</name>
    <dbReference type="NCBI Taxonomy" id="3476"/>
    <lineage>
        <taxon>Eukaryota</taxon>
        <taxon>Viridiplantae</taxon>
        <taxon>Streptophyta</taxon>
        <taxon>Embryophyta</taxon>
        <taxon>Tracheophyta</taxon>
        <taxon>Spermatophyta</taxon>
        <taxon>Magnoliopsida</taxon>
        <taxon>eudicotyledons</taxon>
        <taxon>Gunneridae</taxon>
        <taxon>Pentapetalae</taxon>
        <taxon>rosids</taxon>
        <taxon>fabids</taxon>
        <taxon>Rosales</taxon>
        <taxon>Cannabaceae</taxon>
        <taxon>Parasponia</taxon>
    </lineage>
</organism>
<sequence length="88" mass="9653">MSSMKHNPLFLPSVSSHRKRNLGIHLINWLLLKFNVDPAVCVPSMTLGIRAIIRDHLGVVMGAMATSIKGSFDPYNAALQSAYPHRAA</sequence>
<protein>
    <submittedName>
        <fullName evidence="1">Uncharacterized protein</fullName>
    </submittedName>
</protein>